<evidence type="ECO:0000259" key="2">
    <source>
        <dbReference type="PROSITE" id="PS51194"/>
    </source>
</evidence>
<dbReference type="GO" id="GO:0004386">
    <property type="term" value="F:helicase activity"/>
    <property type="evidence" value="ECO:0007669"/>
    <property type="project" value="UniProtKB-KW"/>
</dbReference>
<dbReference type="Gene3D" id="3.40.50.300">
    <property type="entry name" value="P-loop containing nucleotide triphosphate hydrolases"/>
    <property type="match status" value="2"/>
</dbReference>
<organism evidence="3 4">
    <name type="scientific">Listeria fleischmannii 1991</name>
    <dbReference type="NCBI Taxonomy" id="1430899"/>
    <lineage>
        <taxon>Bacteria</taxon>
        <taxon>Bacillati</taxon>
        <taxon>Bacillota</taxon>
        <taxon>Bacilli</taxon>
        <taxon>Bacillales</taxon>
        <taxon>Listeriaceae</taxon>
        <taxon>Listeria</taxon>
    </lineage>
</organism>
<name>A0A0J8GJQ1_9LIST</name>
<evidence type="ECO:0000313" key="3">
    <source>
        <dbReference type="EMBL" id="KMT60978.1"/>
    </source>
</evidence>
<feature type="domain" description="Helicase C-terminal" evidence="2">
    <location>
        <begin position="206"/>
        <end position="361"/>
    </location>
</feature>
<keyword evidence="4" id="KW-1185">Reference proteome</keyword>
<dbReference type="GO" id="GO:0005829">
    <property type="term" value="C:cytosol"/>
    <property type="evidence" value="ECO:0007669"/>
    <property type="project" value="TreeGrafter"/>
</dbReference>
<reference evidence="3 4" key="1">
    <citation type="journal article" date="2015" name="Genome Biol. Evol.">
        <title>Comparative Genomics of Listeria Sensu Lato: Genus-Wide Differences in Evolutionary Dynamics and the Progressive Gain of Complex, Potentially Pathogenicity-Related Traits through Lateral Gene Transfer.</title>
        <authorList>
            <person name="Chiara M."/>
            <person name="Caruso M."/>
            <person name="D'Erchia A.M."/>
            <person name="Manzari C."/>
            <person name="Fraccalvieri R."/>
            <person name="Goffredo E."/>
            <person name="Latorre L."/>
            <person name="Miccolupo A."/>
            <person name="Padalino I."/>
            <person name="Santagada G."/>
            <person name="Chiocco D."/>
            <person name="Pesole G."/>
            <person name="Horner D.S."/>
            <person name="Parisi A."/>
        </authorList>
    </citation>
    <scope>NUCLEOTIDE SEQUENCE [LARGE SCALE GENOMIC DNA]</scope>
    <source>
        <strain evidence="3 4">1991</strain>
    </source>
</reference>
<keyword evidence="3" id="KW-0347">Helicase</keyword>
<sequence length="442" mass="50439">MSIKLRPYQQNLIIKTKEAFFYGHVSPCIVSPCGSGKSIVISEIIRTATSKKNHVLFLVHRKEILEQIRATLLLNKVDMNFVELGMIQTVVRRMNNTRKPKLIVVDESHHALASSYKKIFTHFNDAKIISFTATPVRLNGGGLGDINDILIEEVSTKWLIENHFLSPYKYFAPEVMETFQLHVKRTGDYDLTELDNQFTERKIWGDVIAHYKKLADGEQAILYASSIYQSKKMAASFQEANIPSEHIDGKTPKLVRDEIIQKFRDGEIKVLCNLDLIGEGFDVPDCSTVIMLRPTQSLSLYIQQSMRGMRYRPGKTSIIIDHVGNVTRFGLPDMERTWSLTPKKGSNATKAEAPVKICKECFMTVLQTDNKCPHCGAVFKVEAKAIEVDESAELKEIDEQTFKLDFRTPEDCKSMKELYDYAKTHNYKRGWAYHQGKARGFI</sequence>
<dbReference type="PANTHER" id="PTHR47396:SF1">
    <property type="entry name" value="ATP-DEPENDENT HELICASE IRC3-RELATED"/>
    <property type="match status" value="1"/>
</dbReference>
<dbReference type="SMART" id="SM00490">
    <property type="entry name" value="HELICc"/>
    <property type="match status" value="1"/>
</dbReference>
<dbReference type="AlphaFoldDB" id="A0A0J8GJQ1"/>
<gene>
    <name evidence="3" type="ORF">X560_0398</name>
</gene>
<keyword evidence="3" id="KW-0067">ATP-binding</keyword>
<dbReference type="Pfam" id="PF00271">
    <property type="entry name" value="Helicase_C"/>
    <property type="match status" value="1"/>
</dbReference>
<dbReference type="Proteomes" id="UP000052258">
    <property type="component" value="Unassembled WGS sequence"/>
</dbReference>
<dbReference type="InterPro" id="IPR006935">
    <property type="entry name" value="Helicase/UvrB_N"/>
</dbReference>
<dbReference type="Pfam" id="PF04851">
    <property type="entry name" value="ResIII"/>
    <property type="match status" value="2"/>
</dbReference>
<keyword evidence="3" id="KW-0547">Nucleotide-binding</keyword>
<comment type="caution">
    <text evidence="3">The sequence shown here is derived from an EMBL/GenBank/DDBJ whole genome shotgun (WGS) entry which is preliminary data.</text>
</comment>
<dbReference type="GO" id="GO:0003677">
    <property type="term" value="F:DNA binding"/>
    <property type="evidence" value="ECO:0007669"/>
    <property type="project" value="InterPro"/>
</dbReference>
<dbReference type="PROSITE" id="PS51192">
    <property type="entry name" value="HELICASE_ATP_BIND_1"/>
    <property type="match status" value="1"/>
</dbReference>
<dbReference type="PANTHER" id="PTHR47396">
    <property type="entry name" value="TYPE I RESTRICTION ENZYME ECOKI R PROTEIN"/>
    <property type="match status" value="1"/>
</dbReference>
<dbReference type="SUPFAM" id="SSF52540">
    <property type="entry name" value="P-loop containing nucleoside triphosphate hydrolases"/>
    <property type="match status" value="1"/>
</dbReference>
<dbReference type="InterPro" id="IPR001650">
    <property type="entry name" value="Helicase_C-like"/>
</dbReference>
<dbReference type="GO" id="GO:0005524">
    <property type="term" value="F:ATP binding"/>
    <property type="evidence" value="ECO:0007669"/>
    <property type="project" value="InterPro"/>
</dbReference>
<dbReference type="PROSITE" id="PS51194">
    <property type="entry name" value="HELICASE_CTER"/>
    <property type="match status" value="1"/>
</dbReference>
<dbReference type="PATRIC" id="fig|1430899.3.peg.408"/>
<dbReference type="InterPro" id="IPR050742">
    <property type="entry name" value="Helicase_Restrict-Modif_Enz"/>
</dbReference>
<evidence type="ECO:0000313" key="4">
    <source>
        <dbReference type="Proteomes" id="UP000052258"/>
    </source>
</evidence>
<proteinExistence type="predicted"/>
<dbReference type="GO" id="GO:0016787">
    <property type="term" value="F:hydrolase activity"/>
    <property type="evidence" value="ECO:0007669"/>
    <property type="project" value="InterPro"/>
</dbReference>
<accession>A0A0J8GJQ1</accession>
<evidence type="ECO:0000259" key="1">
    <source>
        <dbReference type="PROSITE" id="PS51192"/>
    </source>
</evidence>
<dbReference type="InterPro" id="IPR027417">
    <property type="entry name" value="P-loop_NTPase"/>
</dbReference>
<dbReference type="SMART" id="SM00487">
    <property type="entry name" value="DEXDc"/>
    <property type="match status" value="1"/>
</dbReference>
<protein>
    <submittedName>
        <fullName evidence="3">Helicase</fullName>
    </submittedName>
</protein>
<dbReference type="InterPro" id="IPR014001">
    <property type="entry name" value="Helicase_ATP-bd"/>
</dbReference>
<feature type="domain" description="Helicase ATP-binding" evidence="1">
    <location>
        <begin position="29"/>
        <end position="153"/>
    </location>
</feature>
<keyword evidence="3" id="KW-0378">Hydrolase</keyword>
<dbReference type="EMBL" id="AZHO01000005">
    <property type="protein sequence ID" value="KMT60978.1"/>
    <property type="molecule type" value="Genomic_DNA"/>
</dbReference>